<feature type="transmembrane region" description="Helical" evidence="1">
    <location>
        <begin position="87"/>
        <end position="108"/>
    </location>
</feature>
<sequence>MLVLHNTSFKIVKRGRSRLKNPFFTLAIAAAIAAATTASNKDCYNYDTSVIRYLRYIKSSYSNCTVAFAAANTAFDNFVNAKDNTALALALTALIAFVAFVIFVALAATVASVALIIVAFFTLIVALAAFAAAPAVAITFAKR</sequence>
<name>K1X1S1_MARBU</name>
<keyword evidence="1" id="KW-0812">Transmembrane</keyword>
<feature type="transmembrane region" description="Helical" evidence="1">
    <location>
        <begin position="114"/>
        <end position="141"/>
    </location>
</feature>
<protein>
    <submittedName>
        <fullName evidence="2">Uncharacterized protein</fullName>
    </submittedName>
</protein>
<evidence type="ECO:0000256" key="1">
    <source>
        <dbReference type="SAM" id="Phobius"/>
    </source>
</evidence>
<keyword evidence="1" id="KW-1133">Transmembrane helix</keyword>
<proteinExistence type="predicted"/>
<dbReference type="Proteomes" id="UP000006753">
    <property type="component" value="Unassembled WGS sequence"/>
</dbReference>
<dbReference type="HOGENOM" id="CLU_077722_1_0_1"/>
<evidence type="ECO:0000313" key="3">
    <source>
        <dbReference type="Proteomes" id="UP000006753"/>
    </source>
</evidence>
<dbReference type="EMBL" id="JH921444">
    <property type="protein sequence ID" value="EKD14758.1"/>
    <property type="molecule type" value="Genomic_DNA"/>
</dbReference>
<keyword evidence="3" id="KW-1185">Reference proteome</keyword>
<accession>K1X1S1</accession>
<keyword evidence="1" id="KW-0472">Membrane</keyword>
<organism evidence="2 3">
    <name type="scientific">Marssonina brunnea f. sp. multigermtubi (strain MB_m1)</name>
    <name type="common">Marssonina leaf spot fungus</name>
    <dbReference type="NCBI Taxonomy" id="1072389"/>
    <lineage>
        <taxon>Eukaryota</taxon>
        <taxon>Fungi</taxon>
        <taxon>Dikarya</taxon>
        <taxon>Ascomycota</taxon>
        <taxon>Pezizomycotina</taxon>
        <taxon>Leotiomycetes</taxon>
        <taxon>Helotiales</taxon>
        <taxon>Drepanopezizaceae</taxon>
        <taxon>Drepanopeziza</taxon>
    </lineage>
</organism>
<dbReference type="KEGG" id="mbe:MBM_06969"/>
<dbReference type="AlphaFoldDB" id="K1X1S1"/>
<evidence type="ECO:0000313" key="2">
    <source>
        <dbReference type="EMBL" id="EKD14758.1"/>
    </source>
</evidence>
<dbReference type="InParanoid" id="K1X1S1"/>
<gene>
    <name evidence="2" type="ORF">MBM_06969</name>
</gene>
<reference evidence="2 3" key="1">
    <citation type="journal article" date="2012" name="BMC Genomics">
        <title>Sequencing the genome of Marssonina brunnea reveals fungus-poplar co-evolution.</title>
        <authorList>
            <person name="Zhu S."/>
            <person name="Cao Y.-Z."/>
            <person name="Jiang C."/>
            <person name="Tan B.-Y."/>
            <person name="Wang Z."/>
            <person name="Feng S."/>
            <person name="Zhang L."/>
            <person name="Su X.-H."/>
            <person name="Brejova B."/>
            <person name="Vinar T."/>
            <person name="Xu M."/>
            <person name="Wang M.-X."/>
            <person name="Zhang S.-G."/>
            <person name="Huang M.-R."/>
            <person name="Wu R."/>
            <person name="Zhou Y."/>
        </authorList>
    </citation>
    <scope>NUCLEOTIDE SEQUENCE [LARGE SCALE GENOMIC DNA]</scope>
    <source>
        <strain evidence="2 3">MB_m1</strain>
    </source>
</reference>